<name>A0A8H6L467_9LECA</name>
<dbReference type="Proteomes" id="UP000578531">
    <property type="component" value="Unassembled WGS sequence"/>
</dbReference>
<proteinExistence type="predicted"/>
<sequence length="517" mass="55674">MQIPESVVGDSSDEITTEENLQAVYFNKTKSERSRTAQPLLRSDLSLSFKMLFSFSLVFAASACLLSAAASSEYINAHLAYLETRQAVNCTSFSSVASSTCWDELNISGYLAEWNRTVPSCQVPGSDGMNCCHPQEPWTTCFLRFAYAKPGSDCTTLNFQQCVLNRISSDLGPSIASKAGYVVRNIVAINNLFSSYYAALQSGDIDGSDSEYAKLHQILAGYEFGAVLNNGNVLKALLAGLPFWGIPSVLASGPQRINPDVNVAAVQAFTQSLQNTEAVSSILLGSPYNISDYMTTETDLANMTACTGYLLQSALSLIMSDVPTFTSWAAHGLYSGPTSFNLPQPAAGITSAFTTYLVGETLSQSHFSATPTTKTFFKEVFQHSRTCTSLGDVCKDHNDKAFYWSQVTQMQYEINEPDHWVLFSGRLPVIEEVGYEATAYGLLEYIETSNVDMSVLFDGAYDCTLEGKAGGSAVNINADGSLDVACLSSLPIYLSKGSSCPAGAVQVGGKCPFGFQG</sequence>
<dbReference type="AlphaFoldDB" id="A0A8H6L467"/>
<dbReference type="OrthoDB" id="5345753at2759"/>
<dbReference type="EMBL" id="JACCJC010000028">
    <property type="protein sequence ID" value="KAF6234825.1"/>
    <property type="molecule type" value="Genomic_DNA"/>
</dbReference>
<gene>
    <name evidence="1" type="ORF">HO173_007045</name>
</gene>
<evidence type="ECO:0000313" key="1">
    <source>
        <dbReference type="EMBL" id="KAF6234825.1"/>
    </source>
</evidence>
<dbReference type="RefSeq" id="XP_037164214.1">
    <property type="nucleotide sequence ID" value="XM_037308950.1"/>
</dbReference>
<protein>
    <submittedName>
        <fullName evidence="1">Uncharacterized protein</fullName>
    </submittedName>
</protein>
<dbReference type="GeneID" id="59288702"/>
<accession>A0A8H6L467</accession>
<organism evidence="1 2">
    <name type="scientific">Letharia columbiana</name>
    <dbReference type="NCBI Taxonomy" id="112416"/>
    <lineage>
        <taxon>Eukaryota</taxon>
        <taxon>Fungi</taxon>
        <taxon>Dikarya</taxon>
        <taxon>Ascomycota</taxon>
        <taxon>Pezizomycotina</taxon>
        <taxon>Lecanoromycetes</taxon>
        <taxon>OSLEUM clade</taxon>
        <taxon>Lecanoromycetidae</taxon>
        <taxon>Lecanorales</taxon>
        <taxon>Lecanorineae</taxon>
        <taxon>Parmeliaceae</taxon>
        <taxon>Letharia</taxon>
    </lineage>
</organism>
<evidence type="ECO:0000313" key="2">
    <source>
        <dbReference type="Proteomes" id="UP000578531"/>
    </source>
</evidence>
<keyword evidence="2" id="KW-1185">Reference proteome</keyword>
<reference evidence="1 2" key="1">
    <citation type="journal article" date="2020" name="Genomics">
        <title>Complete, high-quality genomes from long-read metagenomic sequencing of two wolf lichen thalli reveals enigmatic genome architecture.</title>
        <authorList>
            <person name="McKenzie S.K."/>
            <person name="Walston R.F."/>
            <person name="Allen J.L."/>
        </authorList>
    </citation>
    <scope>NUCLEOTIDE SEQUENCE [LARGE SCALE GENOMIC DNA]</scope>
    <source>
        <strain evidence="1">WasteWater2</strain>
    </source>
</reference>
<comment type="caution">
    <text evidence="1">The sequence shown here is derived from an EMBL/GenBank/DDBJ whole genome shotgun (WGS) entry which is preliminary data.</text>
</comment>